<dbReference type="Gene3D" id="3.30.450.350">
    <property type="entry name" value="CHASE domain"/>
    <property type="match status" value="1"/>
</dbReference>
<evidence type="ECO:0000313" key="10">
    <source>
        <dbReference type="EMBL" id="ADN75182.1"/>
    </source>
</evidence>
<dbReference type="SMART" id="SM00267">
    <property type="entry name" value="GGDEF"/>
    <property type="match status" value="1"/>
</dbReference>
<comment type="subcellular location">
    <subcellularLocation>
        <location evidence="2">Membrane</location>
    </subcellularLocation>
</comment>
<dbReference type="SMART" id="SM01079">
    <property type="entry name" value="CHASE"/>
    <property type="match status" value="1"/>
</dbReference>
<dbReference type="PROSITE" id="PS51257">
    <property type="entry name" value="PROKAR_LIPOPROTEIN"/>
    <property type="match status" value="1"/>
</dbReference>
<evidence type="ECO:0000256" key="5">
    <source>
        <dbReference type="ARBA" id="ARBA00022989"/>
    </source>
</evidence>
<dbReference type="KEGG" id="fbl:Fbal_0973"/>
<dbReference type="PANTHER" id="PTHR45138">
    <property type="entry name" value="REGULATORY COMPONENTS OF SENSORY TRANSDUCTION SYSTEM"/>
    <property type="match status" value="1"/>
</dbReference>
<keyword evidence="11" id="KW-1185">Reference proteome</keyword>
<dbReference type="RefSeq" id="WP_013344488.1">
    <property type="nucleotide sequence ID" value="NC_014541.1"/>
</dbReference>
<dbReference type="InterPro" id="IPR000160">
    <property type="entry name" value="GGDEF_dom"/>
</dbReference>
<evidence type="ECO:0000256" key="1">
    <source>
        <dbReference type="ARBA" id="ARBA00001946"/>
    </source>
</evidence>
<dbReference type="GeneID" id="67181219"/>
<dbReference type="NCBIfam" id="TIGR00254">
    <property type="entry name" value="GGDEF"/>
    <property type="match status" value="1"/>
</dbReference>
<organism evidence="10 11">
    <name type="scientific">Ferrimonas balearica (strain DSM 9799 / CCM 4581 / KCTC 23876 / PAT)</name>
    <dbReference type="NCBI Taxonomy" id="550540"/>
    <lineage>
        <taxon>Bacteria</taxon>
        <taxon>Pseudomonadati</taxon>
        <taxon>Pseudomonadota</taxon>
        <taxon>Gammaproteobacteria</taxon>
        <taxon>Alteromonadales</taxon>
        <taxon>Ferrimonadaceae</taxon>
        <taxon>Ferrimonas</taxon>
    </lineage>
</organism>
<dbReference type="InterPro" id="IPR050469">
    <property type="entry name" value="Diguanylate_Cyclase"/>
</dbReference>
<keyword evidence="4 7" id="KW-0812">Transmembrane</keyword>
<proteinExistence type="predicted"/>
<keyword evidence="5 7" id="KW-1133">Transmembrane helix</keyword>
<dbReference type="CDD" id="cd01949">
    <property type="entry name" value="GGDEF"/>
    <property type="match status" value="1"/>
</dbReference>
<dbReference type="Pfam" id="PF03924">
    <property type="entry name" value="CHASE"/>
    <property type="match status" value="1"/>
</dbReference>
<dbReference type="HOGENOM" id="CLU_000445_70_59_6"/>
<gene>
    <name evidence="10" type="ordered locus">Fbal_0973</name>
</gene>
<evidence type="ECO:0000256" key="6">
    <source>
        <dbReference type="ARBA" id="ARBA00023136"/>
    </source>
</evidence>
<dbReference type="GO" id="GO:0052621">
    <property type="term" value="F:diguanylate cyclase activity"/>
    <property type="evidence" value="ECO:0007669"/>
    <property type="project" value="UniProtKB-EC"/>
</dbReference>
<evidence type="ECO:0000256" key="2">
    <source>
        <dbReference type="ARBA" id="ARBA00004370"/>
    </source>
</evidence>
<feature type="transmembrane region" description="Helical" evidence="7">
    <location>
        <begin position="300"/>
        <end position="321"/>
    </location>
</feature>
<dbReference type="STRING" id="550540.Fbal_0973"/>
<feature type="domain" description="CHASE" evidence="8">
    <location>
        <begin position="68"/>
        <end position="233"/>
    </location>
</feature>
<comment type="cofactor">
    <cofactor evidence="1">
        <name>Mg(2+)</name>
        <dbReference type="ChEBI" id="CHEBI:18420"/>
    </cofactor>
</comment>
<accession>E1SU35</accession>
<name>E1SU35_FERBD</name>
<dbReference type="AlphaFoldDB" id="E1SU35"/>
<dbReference type="Gene3D" id="3.30.70.270">
    <property type="match status" value="1"/>
</dbReference>
<keyword evidence="6 7" id="KW-0472">Membrane</keyword>
<sequence length="530" mass="59599">MHRSVSLLIIAALGCALSFWAAHRIAQSEQSLLEEEFRHSADNQAQMLRWHLSSLYDTLNQLGVLFEGSENVSPEEFARVAEGMLSRHREIQALEWVPAVPQSQRAGMEAMWRKRYPGFSFSERQHGVMVEARPRLMYYPVYYVEPFSGNERVFGFDLGSEPIRLKTLMAARDRGRLLASEPIHRVQGGQERTATLVMLPVYRGLPGTLANRRANLMGFVLGVFQIEKLVQAVFFNRAHSRIDFRLFDDTADGAALATVGGFDDSMADWSYDQPLPDVAGRQWRLQARPQPTFFRDQRSLLPWMVGLGGPILILILTSMVYQMRQRNLAIAALVERRTEELDEANRKLIQLTLTDSLTEVGNRRQFDQWLSSEWDAGRRSGRPLTLMLVDVDYFKSFNDNYGHRAGDKALRCIAATLRERLHRPRDLVARYGGEEFAILLPETSDNVPLLAQALCDAVAELGIRHECGGETGVVTVSIGVATLVPAVEQQAEHLVELADQALYRAKAEGRNRVISYGGQVHLQLAPGSPA</sequence>
<evidence type="ECO:0000313" key="11">
    <source>
        <dbReference type="Proteomes" id="UP000006683"/>
    </source>
</evidence>
<dbReference type="EC" id="2.7.7.65" evidence="3"/>
<dbReference type="InterPro" id="IPR042240">
    <property type="entry name" value="CHASE_sf"/>
</dbReference>
<dbReference type="GO" id="GO:1902201">
    <property type="term" value="P:negative regulation of bacterial-type flagellum-dependent cell motility"/>
    <property type="evidence" value="ECO:0007669"/>
    <property type="project" value="TreeGrafter"/>
</dbReference>
<reference evidence="10 11" key="1">
    <citation type="journal article" date="2010" name="Stand. Genomic Sci.">
        <title>Complete genome sequence of Ferrimonas balearica type strain (PAT).</title>
        <authorList>
            <person name="Nolan M."/>
            <person name="Sikorski J."/>
            <person name="Davenport K."/>
            <person name="Lucas S."/>
            <person name="Glavina Del Rio T."/>
            <person name="Tice H."/>
            <person name="Cheng J."/>
            <person name="Goodwin L."/>
            <person name="Pitluck S."/>
            <person name="Liolios K."/>
            <person name="Ivanova N."/>
            <person name="Mavromatis K."/>
            <person name="Ovchinnikova G."/>
            <person name="Pati A."/>
            <person name="Chen A."/>
            <person name="Palaniappan K."/>
            <person name="Land M."/>
            <person name="Hauser L."/>
            <person name="Chang Y."/>
            <person name="Jeffries C."/>
            <person name="Tapia R."/>
            <person name="Brettin T."/>
            <person name="Detter J."/>
            <person name="Han C."/>
            <person name="Yasawong M."/>
            <person name="Rohde M."/>
            <person name="Tindall B."/>
            <person name="Goker M."/>
            <person name="Woyke T."/>
            <person name="Bristow J."/>
            <person name="Eisen J."/>
            <person name="Markowitz V."/>
            <person name="Hugenholtz P."/>
            <person name="Kyrpides N."/>
            <person name="Klenk H."/>
            <person name="Lapidus A."/>
        </authorList>
    </citation>
    <scope>NUCLEOTIDE SEQUENCE [LARGE SCALE GENOMIC DNA]</scope>
    <source>
        <strain evidence="11">DSM 9799 / CCM 4581 / KCTC 23876 / PAT</strain>
    </source>
</reference>
<dbReference type="OrthoDB" id="73375at2"/>
<evidence type="ECO:0000259" key="9">
    <source>
        <dbReference type="PROSITE" id="PS50887"/>
    </source>
</evidence>
<dbReference type="eggNOG" id="COG3614">
    <property type="taxonomic scope" value="Bacteria"/>
</dbReference>
<dbReference type="SUPFAM" id="SSF55073">
    <property type="entry name" value="Nucleotide cyclase"/>
    <property type="match status" value="1"/>
</dbReference>
<dbReference type="EMBL" id="CP002209">
    <property type="protein sequence ID" value="ADN75182.1"/>
    <property type="molecule type" value="Genomic_DNA"/>
</dbReference>
<dbReference type="GO" id="GO:0043709">
    <property type="term" value="P:cell adhesion involved in single-species biofilm formation"/>
    <property type="evidence" value="ECO:0007669"/>
    <property type="project" value="TreeGrafter"/>
</dbReference>
<dbReference type="eggNOG" id="COG3706">
    <property type="taxonomic scope" value="Bacteria"/>
</dbReference>
<dbReference type="InterPro" id="IPR006189">
    <property type="entry name" value="CHASE_dom"/>
</dbReference>
<dbReference type="InterPro" id="IPR029787">
    <property type="entry name" value="Nucleotide_cyclase"/>
</dbReference>
<dbReference type="InterPro" id="IPR043128">
    <property type="entry name" value="Rev_trsase/Diguanyl_cyclase"/>
</dbReference>
<dbReference type="Proteomes" id="UP000006683">
    <property type="component" value="Chromosome"/>
</dbReference>
<dbReference type="GO" id="GO:0007165">
    <property type="term" value="P:signal transduction"/>
    <property type="evidence" value="ECO:0007669"/>
    <property type="project" value="UniProtKB-ARBA"/>
</dbReference>
<evidence type="ECO:0000259" key="8">
    <source>
        <dbReference type="PROSITE" id="PS50839"/>
    </source>
</evidence>
<dbReference type="FunFam" id="3.30.70.270:FF:000001">
    <property type="entry name" value="Diguanylate cyclase domain protein"/>
    <property type="match status" value="1"/>
</dbReference>
<dbReference type="PROSITE" id="PS50887">
    <property type="entry name" value="GGDEF"/>
    <property type="match status" value="1"/>
</dbReference>
<dbReference type="Pfam" id="PF00990">
    <property type="entry name" value="GGDEF"/>
    <property type="match status" value="1"/>
</dbReference>
<dbReference type="GO" id="GO:0005886">
    <property type="term" value="C:plasma membrane"/>
    <property type="evidence" value="ECO:0007669"/>
    <property type="project" value="TreeGrafter"/>
</dbReference>
<evidence type="ECO:0000256" key="7">
    <source>
        <dbReference type="SAM" id="Phobius"/>
    </source>
</evidence>
<protein>
    <recommendedName>
        <fullName evidence="3">diguanylate cyclase</fullName>
        <ecNumber evidence="3">2.7.7.65</ecNumber>
    </recommendedName>
</protein>
<evidence type="ECO:0000256" key="3">
    <source>
        <dbReference type="ARBA" id="ARBA00012528"/>
    </source>
</evidence>
<evidence type="ECO:0000256" key="4">
    <source>
        <dbReference type="ARBA" id="ARBA00022692"/>
    </source>
</evidence>
<feature type="domain" description="GGDEF" evidence="9">
    <location>
        <begin position="382"/>
        <end position="518"/>
    </location>
</feature>
<dbReference type="PROSITE" id="PS50839">
    <property type="entry name" value="CHASE"/>
    <property type="match status" value="1"/>
</dbReference>
<dbReference type="PANTHER" id="PTHR45138:SF24">
    <property type="entry name" value="DIGUANYLATE CYCLASE DGCC-RELATED"/>
    <property type="match status" value="1"/>
</dbReference>